<keyword evidence="2" id="KW-0472">Membrane</keyword>
<evidence type="ECO:0000256" key="1">
    <source>
        <dbReference type="SAM" id="MobiDB-lite"/>
    </source>
</evidence>
<accession>A0A6J3M0C6</accession>
<feature type="transmembrane region" description="Helical" evidence="2">
    <location>
        <begin position="97"/>
        <end position="118"/>
    </location>
</feature>
<feature type="transmembrane region" description="Helical" evidence="2">
    <location>
        <begin position="130"/>
        <end position="149"/>
    </location>
</feature>
<proteinExistence type="predicted"/>
<keyword evidence="2" id="KW-1133">Transmembrane helix</keyword>
<feature type="transmembrane region" description="Helical" evidence="2">
    <location>
        <begin position="65"/>
        <end position="91"/>
    </location>
</feature>
<keyword evidence="4" id="KW-1185">Reference proteome</keyword>
<feature type="compositionally biased region" description="Polar residues" evidence="1">
    <location>
        <begin position="277"/>
        <end position="286"/>
    </location>
</feature>
<feature type="transmembrane region" description="Helical" evidence="2">
    <location>
        <begin position="161"/>
        <end position="188"/>
    </location>
</feature>
<evidence type="ECO:0000256" key="2">
    <source>
        <dbReference type="SAM" id="Phobius"/>
    </source>
</evidence>
<dbReference type="InterPro" id="IPR056019">
    <property type="entry name" value="DUF7598"/>
</dbReference>
<gene>
    <name evidence="5" type="ORF">K489DRAFT_54082</name>
</gene>
<evidence type="ECO:0000313" key="5">
    <source>
        <dbReference type="RefSeq" id="XP_033457378.1"/>
    </source>
</evidence>
<evidence type="ECO:0000313" key="4">
    <source>
        <dbReference type="Proteomes" id="UP000504637"/>
    </source>
</evidence>
<organism evidence="5">
    <name type="scientific">Dissoconium aciculare CBS 342.82</name>
    <dbReference type="NCBI Taxonomy" id="1314786"/>
    <lineage>
        <taxon>Eukaryota</taxon>
        <taxon>Fungi</taxon>
        <taxon>Dikarya</taxon>
        <taxon>Ascomycota</taxon>
        <taxon>Pezizomycotina</taxon>
        <taxon>Dothideomycetes</taxon>
        <taxon>Dothideomycetidae</taxon>
        <taxon>Mycosphaerellales</taxon>
        <taxon>Dissoconiaceae</taxon>
        <taxon>Dissoconium</taxon>
    </lineage>
</organism>
<feature type="compositionally biased region" description="Basic and acidic residues" evidence="1">
    <location>
        <begin position="357"/>
        <end position="368"/>
    </location>
</feature>
<name>A0A6J3M0C6_9PEZI</name>
<reference evidence="5" key="1">
    <citation type="submission" date="2020-01" db="EMBL/GenBank/DDBJ databases">
        <authorList>
            <consortium name="DOE Joint Genome Institute"/>
            <person name="Haridas S."/>
            <person name="Albert R."/>
            <person name="Binder M."/>
            <person name="Bloem J."/>
            <person name="Labutti K."/>
            <person name="Salamov A."/>
            <person name="Andreopoulos B."/>
            <person name="Baker S.E."/>
            <person name="Barry K."/>
            <person name="Bills G."/>
            <person name="Bluhm B.H."/>
            <person name="Cannon C."/>
            <person name="Castanera R."/>
            <person name="Culley D.E."/>
            <person name="Daum C."/>
            <person name="Ezra D."/>
            <person name="Gonzalez J.B."/>
            <person name="Henrissat B."/>
            <person name="Kuo A."/>
            <person name="Liang C."/>
            <person name="Lipzen A."/>
            <person name="Lutzoni F."/>
            <person name="Magnuson J."/>
            <person name="Mondo S."/>
            <person name="Nolan M."/>
            <person name="Ohm R."/>
            <person name="Pangilinan J."/>
            <person name="Park H.-J."/>
            <person name="Ramirez L."/>
            <person name="Alfaro M."/>
            <person name="Sun H."/>
            <person name="Tritt A."/>
            <person name="Yoshinaga Y."/>
            <person name="Zwiers L.-H."/>
            <person name="Turgeon B.G."/>
            <person name="Goodwin S.B."/>
            <person name="Spatafora J.W."/>
            <person name="Crous P.W."/>
            <person name="Grigoriev I.V."/>
        </authorList>
    </citation>
    <scope>NUCLEOTIDE SEQUENCE</scope>
    <source>
        <strain evidence="5">CBS 342.82</strain>
    </source>
</reference>
<reference evidence="5" key="2">
    <citation type="submission" date="2020-04" db="EMBL/GenBank/DDBJ databases">
        <authorList>
            <consortium name="NCBI Genome Project"/>
        </authorList>
    </citation>
    <scope>NUCLEOTIDE SEQUENCE</scope>
    <source>
        <strain evidence="5">CBS 342.82</strain>
    </source>
</reference>
<keyword evidence="2" id="KW-0812">Transmembrane</keyword>
<feature type="domain" description="DUF7598" evidence="3">
    <location>
        <begin position="53"/>
        <end position="187"/>
    </location>
</feature>
<dbReference type="Pfam" id="PF24535">
    <property type="entry name" value="DUF7598"/>
    <property type="match status" value="1"/>
</dbReference>
<dbReference type="RefSeq" id="XP_033457378.1">
    <property type="nucleotide sequence ID" value="XM_033608705.1"/>
</dbReference>
<dbReference type="OrthoDB" id="5327148at2759"/>
<feature type="compositionally biased region" description="Basic and acidic residues" evidence="1">
    <location>
        <begin position="264"/>
        <end position="273"/>
    </location>
</feature>
<feature type="region of interest" description="Disordered" evidence="1">
    <location>
        <begin position="231"/>
        <end position="286"/>
    </location>
</feature>
<feature type="region of interest" description="Disordered" evidence="1">
    <location>
        <begin position="306"/>
        <end position="368"/>
    </location>
</feature>
<dbReference type="GeneID" id="54366505"/>
<feature type="compositionally biased region" description="Polar residues" evidence="1">
    <location>
        <begin position="316"/>
        <end position="343"/>
    </location>
</feature>
<sequence length="368" mass="40776">MFLRLWPSEKLLYIPFEARHFQAVSARFPKTSTTFNEKTDRMALSSKSLAGPGYIILNGLRVMNIISFLAVITASIVMLVKTSVTTHLFFFDALCHVITAISSMFFIASELCVFPLYFERYWPLLSPRHGLVTLAIAMIVIGITVMGNLNKDAGSVEHLGLAFWQIVISSGILIFILGHLNLLATFIFRDRKQDINARMVRSNGAAEYKTPIQESSSYKGTPPAPVLAQTYISQPMTPPGGKGSSFRIFGGDRSPEPTLPSYHNRSDSPDRLEPGNISPTSKYSRNTACTRKTMWGNFLGANSRRSRMSLAPPLPINSSFSGGMRQANHSPEISGPLNTNPQFSHLARPDSAMHPSRSGESDPYRWKV</sequence>
<evidence type="ECO:0000259" key="3">
    <source>
        <dbReference type="Pfam" id="PF24535"/>
    </source>
</evidence>
<dbReference type="Proteomes" id="UP000504637">
    <property type="component" value="Unplaced"/>
</dbReference>
<protein>
    <recommendedName>
        <fullName evidence="3">DUF7598 domain-containing protein</fullName>
    </recommendedName>
</protein>
<dbReference type="AlphaFoldDB" id="A0A6J3M0C6"/>
<reference evidence="5" key="3">
    <citation type="submission" date="2025-08" db="UniProtKB">
        <authorList>
            <consortium name="RefSeq"/>
        </authorList>
    </citation>
    <scope>IDENTIFICATION</scope>
    <source>
        <strain evidence="5">CBS 342.82</strain>
    </source>
</reference>